<dbReference type="InterPro" id="IPR013225">
    <property type="entry name" value="PaaX_C"/>
</dbReference>
<name>A0A545SNJ2_9GAMM</name>
<dbReference type="InterPro" id="IPR011965">
    <property type="entry name" value="PaaX_trns_reg"/>
</dbReference>
<accession>A0A545SNJ2</accession>
<feature type="domain" description="Transcriptional repressor PaaX-like C-terminal" evidence="2">
    <location>
        <begin position="193"/>
        <end position="281"/>
    </location>
</feature>
<dbReference type="RefSeq" id="WP_142930055.1">
    <property type="nucleotide sequence ID" value="NZ_ML660115.1"/>
</dbReference>
<protein>
    <submittedName>
        <fullName evidence="4">Phenylacetic acid degradation operon negative regulatory protein PaaX</fullName>
    </submittedName>
</protein>
<dbReference type="GO" id="GO:0006351">
    <property type="term" value="P:DNA-templated transcription"/>
    <property type="evidence" value="ECO:0007669"/>
    <property type="project" value="InterPro"/>
</dbReference>
<evidence type="ECO:0000259" key="1">
    <source>
        <dbReference type="Pfam" id="PF07848"/>
    </source>
</evidence>
<dbReference type="InterPro" id="IPR048846">
    <property type="entry name" value="PaaX-like_central"/>
</dbReference>
<dbReference type="NCBIfam" id="TIGR02277">
    <property type="entry name" value="PaaX_trns_reg"/>
    <property type="match status" value="1"/>
</dbReference>
<dbReference type="Gene3D" id="1.10.10.10">
    <property type="entry name" value="Winged helix-like DNA-binding domain superfamily/Winged helix DNA-binding domain"/>
    <property type="match status" value="1"/>
</dbReference>
<evidence type="ECO:0000259" key="3">
    <source>
        <dbReference type="Pfam" id="PF20803"/>
    </source>
</evidence>
<dbReference type="Proteomes" id="UP000319732">
    <property type="component" value="Unassembled WGS sequence"/>
</dbReference>
<dbReference type="PIRSF" id="PIRSF020623">
    <property type="entry name" value="PaaX"/>
    <property type="match status" value="1"/>
</dbReference>
<comment type="caution">
    <text evidence="4">The sequence shown here is derived from an EMBL/GenBank/DDBJ whole genome shotgun (WGS) entry which is preliminary data.</text>
</comment>
<dbReference type="InterPro" id="IPR012906">
    <property type="entry name" value="PaaX-like_N"/>
</dbReference>
<evidence type="ECO:0000313" key="5">
    <source>
        <dbReference type="Proteomes" id="UP000319732"/>
    </source>
</evidence>
<dbReference type="Gene3D" id="1.20.58.1460">
    <property type="match status" value="1"/>
</dbReference>
<dbReference type="Pfam" id="PF20803">
    <property type="entry name" value="PaaX_M"/>
    <property type="match status" value="1"/>
</dbReference>
<dbReference type="SUPFAM" id="SSF46785">
    <property type="entry name" value="Winged helix' DNA-binding domain"/>
    <property type="match status" value="1"/>
</dbReference>
<dbReference type="AlphaFoldDB" id="A0A545SNJ2"/>
<organism evidence="4 5">
    <name type="scientific">Exilibacterium tricleocarpae</name>
    <dbReference type="NCBI Taxonomy" id="2591008"/>
    <lineage>
        <taxon>Bacteria</taxon>
        <taxon>Pseudomonadati</taxon>
        <taxon>Pseudomonadota</taxon>
        <taxon>Gammaproteobacteria</taxon>
        <taxon>Cellvibrionales</taxon>
        <taxon>Cellvibrionaceae</taxon>
        <taxon>Exilibacterium</taxon>
    </lineage>
</organism>
<evidence type="ECO:0000259" key="2">
    <source>
        <dbReference type="Pfam" id="PF08223"/>
    </source>
</evidence>
<dbReference type="OrthoDB" id="2270427at2"/>
<dbReference type="Gene3D" id="3.30.70.2650">
    <property type="match status" value="1"/>
</dbReference>
<dbReference type="Pfam" id="PF08223">
    <property type="entry name" value="PaaX_C"/>
    <property type="match status" value="1"/>
</dbReference>
<dbReference type="Pfam" id="PF07848">
    <property type="entry name" value="PaaX"/>
    <property type="match status" value="1"/>
</dbReference>
<dbReference type="PANTHER" id="PTHR30319">
    <property type="entry name" value="PHENYLACETIC ACID REGULATOR-RELATED TRANSCRIPTIONAL REPRESSOR"/>
    <property type="match status" value="1"/>
</dbReference>
<proteinExistence type="predicted"/>
<keyword evidence="5" id="KW-1185">Reference proteome</keyword>
<sequence>MSALSSVNDLLQQFCRRKPMRGGSLIVTLFGDSISQHGNQVWLGDVIRVLEPFGLNQRLVRTSVYRLIQEGWLQAEQVGRRSYYRFSDFGLRHYQRAARRIYGLQSETWDNQWTLVMPAQLADEQREALRKELLWLGYGALVPGVLAYPRGEHEALAETLGELGVADKVIVMRACTDEICVAGTVRRQAYNCWRLNELEARYRDFLNQFRPLLESLATAPLADEQCFQLRTLLIHEYRRILLKDTELPVELLPEDWAGAAAQGLTAELYRLVHRGALNFIERELQHVGGTLPPPQQEYFDRFGGLG</sequence>
<feature type="domain" description="Transcriptional repressor PaaX-like N-terminal" evidence="1">
    <location>
        <begin position="22"/>
        <end position="88"/>
    </location>
</feature>
<dbReference type="InterPro" id="IPR036390">
    <property type="entry name" value="WH_DNA-bd_sf"/>
</dbReference>
<evidence type="ECO:0000313" key="4">
    <source>
        <dbReference type="EMBL" id="TQV66524.1"/>
    </source>
</evidence>
<dbReference type="PANTHER" id="PTHR30319:SF1">
    <property type="entry name" value="TRANSCRIPTIONAL REPRESSOR PAAX"/>
    <property type="match status" value="1"/>
</dbReference>
<feature type="domain" description="Transcriptional repressor PaaX-like central Cas2-like" evidence="3">
    <location>
        <begin position="107"/>
        <end position="175"/>
    </location>
</feature>
<reference evidence="4 5" key="1">
    <citation type="submission" date="2019-06" db="EMBL/GenBank/DDBJ databases">
        <title>Whole genome sequence for Cellvibrionaceae sp. R142.</title>
        <authorList>
            <person name="Wang G."/>
        </authorList>
    </citation>
    <scope>NUCLEOTIDE SEQUENCE [LARGE SCALE GENOMIC DNA]</scope>
    <source>
        <strain evidence="4 5">R142</strain>
    </source>
</reference>
<gene>
    <name evidence="4" type="primary">paaX</name>
    <name evidence="4" type="ORF">FKG94_26950</name>
</gene>
<dbReference type="EMBL" id="VHSG01000040">
    <property type="protein sequence ID" value="TQV66524.1"/>
    <property type="molecule type" value="Genomic_DNA"/>
</dbReference>
<dbReference type="InterPro" id="IPR036388">
    <property type="entry name" value="WH-like_DNA-bd_sf"/>
</dbReference>